<dbReference type="Pfam" id="PF13387">
    <property type="entry name" value="Lnb_N"/>
    <property type="match status" value="1"/>
</dbReference>
<dbReference type="KEGG" id="ruv:EC9_49820"/>
<feature type="transmembrane region" description="Helical" evidence="1">
    <location>
        <begin position="43"/>
        <end position="63"/>
    </location>
</feature>
<sequence length="336" mass="38062">MRQRDRPRIPLAAPASGCNSILTRAARSTIYVPMRQRLNATNLLLLHVLCLIGAASGCGVLRGDVPAQEIAESLPTPAKLVVDLASSAGPSQRRDWRPELSVLPFAELDDDKDKAVIHNVRQCRWRSSDDYDVKHSDWKFRWEDVQAVDFIVVPFQDTPMLAHTMISFDLGDDRYLALSVEARLEAGETYSPIAGVAKQFDLIYILGDETDLLGLRAEVRRNDIFLYRSRATPQQSAQILRSVLERCNQLRQTPEFYDSLRNSCATNVADHIAPFAPASLMTDWRLMMPGHSDKLAYDLKLIDTSRPFEQVRREAFVSLKARQHLGDKNFSRLIRE</sequence>
<evidence type="ECO:0000259" key="2">
    <source>
        <dbReference type="Pfam" id="PF13387"/>
    </source>
</evidence>
<evidence type="ECO:0000256" key="1">
    <source>
        <dbReference type="SAM" id="Phobius"/>
    </source>
</evidence>
<reference evidence="3 4" key="1">
    <citation type="submission" date="2019-02" db="EMBL/GenBank/DDBJ databases">
        <title>Deep-cultivation of Planctomycetes and their phenomic and genomic characterization uncovers novel biology.</title>
        <authorList>
            <person name="Wiegand S."/>
            <person name="Jogler M."/>
            <person name="Boedeker C."/>
            <person name="Pinto D."/>
            <person name="Vollmers J."/>
            <person name="Rivas-Marin E."/>
            <person name="Kohn T."/>
            <person name="Peeters S.H."/>
            <person name="Heuer A."/>
            <person name="Rast P."/>
            <person name="Oberbeckmann S."/>
            <person name="Bunk B."/>
            <person name="Jeske O."/>
            <person name="Meyerdierks A."/>
            <person name="Storesund J.E."/>
            <person name="Kallscheuer N."/>
            <person name="Luecker S."/>
            <person name="Lage O.M."/>
            <person name="Pohl T."/>
            <person name="Merkel B.J."/>
            <person name="Hornburger P."/>
            <person name="Mueller R.-W."/>
            <person name="Bruemmer F."/>
            <person name="Labrenz M."/>
            <person name="Spormann A.M."/>
            <person name="Op den Camp H."/>
            <person name="Overmann J."/>
            <person name="Amann R."/>
            <person name="Jetten M.S.M."/>
            <person name="Mascher T."/>
            <person name="Medema M.H."/>
            <person name="Devos D.P."/>
            <person name="Kaster A.-K."/>
            <person name="Ovreas L."/>
            <person name="Rohde M."/>
            <person name="Galperin M.Y."/>
            <person name="Jogler C."/>
        </authorList>
    </citation>
    <scope>NUCLEOTIDE SEQUENCE [LARGE SCALE GENOMIC DNA]</scope>
    <source>
        <strain evidence="3 4">EC9</strain>
    </source>
</reference>
<dbReference type="InterPro" id="IPR025178">
    <property type="entry name" value="Lnb_N"/>
</dbReference>
<gene>
    <name evidence="3" type="ORF">EC9_49820</name>
</gene>
<evidence type="ECO:0000313" key="3">
    <source>
        <dbReference type="EMBL" id="QDS90766.1"/>
    </source>
</evidence>
<feature type="domain" description="Lnb N-terminal periplasmic" evidence="2">
    <location>
        <begin position="139"/>
        <end position="288"/>
    </location>
</feature>
<keyword evidence="1" id="KW-0472">Membrane</keyword>
<dbReference type="AlphaFoldDB" id="A0A517M7B2"/>
<organism evidence="3 4">
    <name type="scientific">Rosistilla ulvae</name>
    <dbReference type="NCBI Taxonomy" id="1930277"/>
    <lineage>
        <taxon>Bacteria</taxon>
        <taxon>Pseudomonadati</taxon>
        <taxon>Planctomycetota</taxon>
        <taxon>Planctomycetia</taxon>
        <taxon>Pirellulales</taxon>
        <taxon>Pirellulaceae</taxon>
        <taxon>Rosistilla</taxon>
    </lineage>
</organism>
<proteinExistence type="predicted"/>
<dbReference type="EMBL" id="CP036261">
    <property type="protein sequence ID" value="QDS90766.1"/>
    <property type="molecule type" value="Genomic_DNA"/>
</dbReference>
<accession>A0A517M7B2</accession>
<keyword evidence="1" id="KW-0812">Transmembrane</keyword>
<evidence type="ECO:0000313" key="4">
    <source>
        <dbReference type="Proteomes" id="UP000319557"/>
    </source>
</evidence>
<keyword evidence="4" id="KW-1185">Reference proteome</keyword>
<protein>
    <recommendedName>
        <fullName evidence="2">Lnb N-terminal periplasmic domain-containing protein</fullName>
    </recommendedName>
</protein>
<keyword evidence="1" id="KW-1133">Transmembrane helix</keyword>
<dbReference type="Proteomes" id="UP000319557">
    <property type="component" value="Chromosome"/>
</dbReference>
<name>A0A517M7B2_9BACT</name>